<evidence type="ECO:0000256" key="5">
    <source>
        <dbReference type="ARBA" id="ARBA00023204"/>
    </source>
</evidence>
<name>A0A0T5X9M4_9BACT</name>
<gene>
    <name evidence="8" type="ORF">HMPREF1705_03856</name>
</gene>
<dbReference type="PANTHER" id="PTHR10815:SF13">
    <property type="entry name" value="METHYLATED-DNA--PROTEIN-CYSTEINE METHYLTRANSFERASE"/>
    <property type="match status" value="1"/>
</dbReference>
<dbReference type="GO" id="GO:0032259">
    <property type="term" value="P:methylation"/>
    <property type="evidence" value="ECO:0007669"/>
    <property type="project" value="UniProtKB-KW"/>
</dbReference>
<keyword evidence="3 8" id="KW-0808">Transferase</keyword>
<comment type="catalytic activity">
    <reaction evidence="6">
        <text>a 6-O-methyl-2'-deoxyguanosine in DNA + L-cysteinyl-[protein] = S-methyl-L-cysteinyl-[protein] + a 2'-deoxyguanosine in DNA</text>
        <dbReference type="Rhea" id="RHEA:24000"/>
        <dbReference type="Rhea" id="RHEA-COMP:10131"/>
        <dbReference type="Rhea" id="RHEA-COMP:10132"/>
        <dbReference type="Rhea" id="RHEA-COMP:11367"/>
        <dbReference type="Rhea" id="RHEA-COMP:11368"/>
        <dbReference type="ChEBI" id="CHEBI:29950"/>
        <dbReference type="ChEBI" id="CHEBI:82612"/>
        <dbReference type="ChEBI" id="CHEBI:85445"/>
        <dbReference type="ChEBI" id="CHEBI:85448"/>
        <dbReference type="EC" id="2.1.1.63"/>
    </reaction>
</comment>
<dbReference type="Pfam" id="PF01035">
    <property type="entry name" value="DNA_binding_1"/>
    <property type="match status" value="1"/>
</dbReference>
<dbReference type="EMBL" id="ACJX03000001">
    <property type="protein sequence ID" value="KRT34622.1"/>
    <property type="molecule type" value="Genomic_DNA"/>
</dbReference>
<reference evidence="9" key="1">
    <citation type="submission" date="2012-09" db="EMBL/GenBank/DDBJ databases">
        <authorList>
            <person name="Weinstock G."/>
            <person name="Sodergren E."/>
            <person name="Clifton S."/>
            <person name="Fulton L."/>
            <person name="Fulton B."/>
            <person name="Courtney L."/>
            <person name="Fronick C."/>
            <person name="Harrison M."/>
            <person name="Strong C."/>
            <person name="Farmer C."/>
            <person name="Delehaunty K."/>
            <person name="Markovic C."/>
            <person name="Hall O."/>
            <person name="Minx P."/>
            <person name="Tomlinson C."/>
            <person name="Mitreva M."/>
            <person name="Nelson J."/>
            <person name="Hou S."/>
            <person name="Wollam A."/>
            <person name="Pepin K.H."/>
            <person name="Johnson M."/>
            <person name="Bhonagiri V."/>
            <person name="Nash W.E."/>
            <person name="Suruliraj S."/>
            <person name="Warren W."/>
            <person name="Chinwalla A."/>
            <person name="Mardis E.R."/>
            <person name="Wilson R.K."/>
        </authorList>
    </citation>
    <scope>NUCLEOTIDE SEQUENCE [LARGE SCALE GENOMIC DNA]</scope>
    <source>
        <strain evidence="9">OS1</strain>
    </source>
</reference>
<dbReference type="InterPro" id="IPR001497">
    <property type="entry name" value="MethylDNA_cys_MeTrfase_AS"/>
</dbReference>
<comment type="catalytic activity">
    <reaction evidence="1">
        <text>a 4-O-methyl-thymidine in DNA + L-cysteinyl-[protein] = a thymidine in DNA + S-methyl-L-cysteinyl-[protein]</text>
        <dbReference type="Rhea" id="RHEA:53428"/>
        <dbReference type="Rhea" id="RHEA-COMP:10131"/>
        <dbReference type="Rhea" id="RHEA-COMP:10132"/>
        <dbReference type="Rhea" id="RHEA-COMP:13555"/>
        <dbReference type="Rhea" id="RHEA-COMP:13556"/>
        <dbReference type="ChEBI" id="CHEBI:29950"/>
        <dbReference type="ChEBI" id="CHEBI:82612"/>
        <dbReference type="ChEBI" id="CHEBI:137386"/>
        <dbReference type="ChEBI" id="CHEBI:137387"/>
        <dbReference type="EC" id="2.1.1.63"/>
    </reaction>
</comment>
<keyword evidence="5" id="KW-0234">DNA repair</keyword>
<evidence type="ECO:0000259" key="7">
    <source>
        <dbReference type="Pfam" id="PF01035"/>
    </source>
</evidence>
<dbReference type="SUPFAM" id="SSF46767">
    <property type="entry name" value="Methylated DNA-protein cysteine methyltransferase, C-terminal domain"/>
    <property type="match status" value="1"/>
</dbReference>
<evidence type="ECO:0000256" key="2">
    <source>
        <dbReference type="ARBA" id="ARBA00022603"/>
    </source>
</evidence>
<evidence type="ECO:0000313" key="9">
    <source>
        <dbReference type="Proteomes" id="UP000005273"/>
    </source>
</evidence>
<dbReference type="CDD" id="cd06445">
    <property type="entry name" value="ATase"/>
    <property type="match status" value="1"/>
</dbReference>
<evidence type="ECO:0000313" key="8">
    <source>
        <dbReference type="EMBL" id="KRT34622.1"/>
    </source>
</evidence>
<feature type="domain" description="Methylated-DNA-[protein]-cysteine S-methyltransferase DNA binding" evidence="7">
    <location>
        <begin position="82"/>
        <end position="162"/>
    </location>
</feature>
<dbReference type="GO" id="GO:0006281">
    <property type="term" value="P:DNA repair"/>
    <property type="evidence" value="ECO:0007669"/>
    <property type="project" value="UniProtKB-KW"/>
</dbReference>
<keyword evidence="4" id="KW-0227">DNA damage</keyword>
<sequence>MVKMPELVVINKKPSILSRCVLPSPACSFEIIYIEDIVLRVISSYLEPSIDPPLWLLEAWNRFWRGERPKVKLGTPRRPSRFSEKVYEVVEGIPFGHKKTYGEVAALAGNPKGARAVGTIMRYNPWPPFVPCHRVIGKDGDLLGYGGPQGIKIKEALIAYEAKVLNNPSAE</sequence>
<dbReference type="GO" id="GO:0003908">
    <property type="term" value="F:methylated-DNA-[protein]-cysteine S-methyltransferase activity"/>
    <property type="evidence" value="ECO:0007669"/>
    <property type="project" value="UniProtKB-EC"/>
</dbReference>
<dbReference type="Gene3D" id="1.10.10.10">
    <property type="entry name" value="Winged helix-like DNA-binding domain superfamily/Winged helix DNA-binding domain"/>
    <property type="match status" value="1"/>
</dbReference>
<dbReference type="AlphaFoldDB" id="A0A0T5X9M4"/>
<dbReference type="eggNOG" id="COG0350">
    <property type="taxonomic scope" value="Bacteria"/>
</dbReference>
<keyword evidence="2 8" id="KW-0489">Methyltransferase</keyword>
<dbReference type="InterPro" id="IPR036388">
    <property type="entry name" value="WH-like_DNA-bd_sf"/>
</dbReference>
<accession>A0A0T5X9M4</accession>
<evidence type="ECO:0000256" key="3">
    <source>
        <dbReference type="ARBA" id="ARBA00022679"/>
    </source>
</evidence>
<comment type="caution">
    <text evidence="8">The sequence shown here is derived from an EMBL/GenBank/DDBJ whole genome shotgun (WGS) entry which is preliminary data.</text>
</comment>
<dbReference type="PANTHER" id="PTHR10815">
    <property type="entry name" value="METHYLATED-DNA--PROTEIN-CYSTEINE METHYLTRANSFERASE"/>
    <property type="match status" value="1"/>
</dbReference>
<dbReference type="InterPro" id="IPR014048">
    <property type="entry name" value="MethylDNA_cys_MeTrfase_DNA-bd"/>
</dbReference>
<dbReference type="NCBIfam" id="TIGR00589">
    <property type="entry name" value="ogt"/>
    <property type="match status" value="1"/>
</dbReference>
<evidence type="ECO:0000256" key="6">
    <source>
        <dbReference type="ARBA" id="ARBA00049348"/>
    </source>
</evidence>
<dbReference type="InterPro" id="IPR036217">
    <property type="entry name" value="MethylDNA_cys_MeTrfase_DNAb"/>
</dbReference>
<dbReference type="STRING" id="592015.HMPREF1705_03856"/>
<organism evidence="8 9">
    <name type="scientific">Acetomicrobium hydrogeniformans ATCC BAA-1850</name>
    <dbReference type="NCBI Taxonomy" id="592015"/>
    <lineage>
        <taxon>Bacteria</taxon>
        <taxon>Thermotogati</taxon>
        <taxon>Synergistota</taxon>
        <taxon>Synergistia</taxon>
        <taxon>Synergistales</taxon>
        <taxon>Acetomicrobiaceae</taxon>
        <taxon>Acetomicrobium</taxon>
    </lineage>
</organism>
<protein>
    <submittedName>
        <fullName evidence="8">6-O-methylguanine DNA methyltransferase, DNA binding domain protein</fullName>
    </submittedName>
</protein>
<evidence type="ECO:0000256" key="4">
    <source>
        <dbReference type="ARBA" id="ARBA00022763"/>
    </source>
</evidence>
<dbReference type="PROSITE" id="PS00374">
    <property type="entry name" value="MGMT"/>
    <property type="match status" value="1"/>
</dbReference>
<dbReference type="Proteomes" id="UP000005273">
    <property type="component" value="Unassembled WGS sequence"/>
</dbReference>
<proteinExistence type="predicted"/>
<evidence type="ECO:0000256" key="1">
    <source>
        <dbReference type="ARBA" id="ARBA00001286"/>
    </source>
</evidence>
<keyword evidence="9" id="KW-1185">Reference proteome</keyword>